<dbReference type="Gene3D" id="2.60.40.420">
    <property type="entry name" value="Cupredoxins - blue copper proteins"/>
    <property type="match status" value="1"/>
</dbReference>
<organism evidence="2 3">
    <name type="scientific">Dipteronia dyeriana</name>
    <dbReference type="NCBI Taxonomy" id="168575"/>
    <lineage>
        <taxon>Eukaryota</taxon>
        <taxon>Viridiplantae</taxon>
        <taxon>Streptophyta</taxon>
        <taxon>Embryophyta</taxon>
        <taxon>Tracheophyta</taxon>
        <taxon>Spermatophyta</taxon>
        <taxon>Magnoliopsida</taxon>
        <taxon>eudicotyledons</taxon>
        <taxon>Gunneridae</taxon>
        <taxon>Pentapetalae</taxon>
        <taxon>rosids</taxon>
        <taxon>malvids</taxon>
        <taxon>Sapindales</taxon>
        <taxon>Sapindaceae</taxon>
        <taxon>Hippocastanoideae</taxon>
        <taxon>Acereae</taxon>
        <taxon>Dipteronia</taxon>
    </lineage>
</organism>
<sequence>MTCDLSRAKLIANTTQGNGDRGDQVQFVLKRWQPYYFVCGERGNLHCKDGAMKFFVMPSFPLSLSSSLSVN</sequence>
<dbReference type="SUPFAM" id="SSF49503">
    <property type="entry name" value="Cupredoxins"/>
    <property type="match status" value="1"/>
</dbReference>
<dbReference type="InterPro" id="IPR008972">
    <property type="entry name" value="Cupredoxin"/>
</dbReference>
<evidence type="ECO:0000259" key="1">
    <source>
        <dbReference type="PROSITE" id="PS51485"/>
    </source>
</evidence>
<dbReference type="Proteomes" id="UP001280121">
    <property type="component" value="Unassembled WGS sequence"/>
</dbReference>
<dbReference type="PROSITE" id="PS51485">
    <property type="entry name" value="PHYTOCYANIN"/>
    <property type="match status" value="1"/>
</dbReference>
<evidence type="ECO:0000313" key="3">
    <source>
        <dbReference type="Proteomes" id="UP001280121"/>
    </source>
</evidence>
<reference evidence="2" key="1">
    <citation type="journal article" date="2023" name="Plant J.">
        <title>Genome sequences and population genomics provide insights into the demographic history, inbreeding, and mutation load of two 'living fossil' tree species of Dipteronia.</title>
        <authorList>
            <person name="Feng Y."/>
            <person name="Comes H.P."/>
            <person name="Chen J."/>
            <person name="Zhu S."/>
            <person name="Lu R."/>
            <person name="Zhang X."/>
            <person name="Li P."/>
            <person name="Qiu J."/>
            <person name="Olsen K.M."/>
            <person name="Qiu Y."/>
        </authorList>
    </citation>
    <scope>NUCLEOTIDE SEQUENCE</scope>
    <source>
        <strain evidence="2">KIB01</strain>
    </source>
</reference>
<dbReference type="AlphaFoldDB" id="A0AAD9XT93"/>
<dbReference type="PANTHER" id="PTHR34052:SF1">
    <property type="entry name" value="OS06G0216700 PROTEIN"/>
    <property type="match status" value="1"/>
</dbReference>
<gene>
    <name evidence="2" type="ORF">Ddye_003719</name>
</gene>
<comment type="caution">
    <text evidence="2">The sequence shown here is derived from an EMBL/GenBank/DDBJ whole genome shotgun (WGS) entry which is preliminary data.</text>
</comment>
<evidence type="ECO:0000313" key="2">
    <source>
        <dbReference type="EMBL" id="KAK2665145.1"/>
    </source>
</evidence>
<dbReference type="EMBL" id="JANJYI010000001">
    <property type="protein sequence ID" value="KAK2665145.1"/>
    <property type="molecule type" value="Genomic_DNA"/>
</dbReference>
<feature type="domain" description="Phytocyanin" evidence="1">
    <location>
        <begin position="1"/>
        <end position="60"/>
    </location>
</feature>
<keyword evidence="3" id="KW-1185">Reference proteome</keyword>
<name>A0AAD9XT93_9ROSI</name>
<dbReference type="GO" id="GO:0009055">
    <property type="term" value="F:electron transfer activity"/>
    <property type="evidence" value="ECO:0007669"/>
    <property type="project" value="InterPro"/>
</dbReference>
<accession>A0AAD9XT93</accession>
<dbReference type="PANTHER" id="PTHR34052">
    <property type="entry name" value="GLYCINE-RICH PROTEIN-LIKE"/>
    <property type="match status" value="1"/>
</dbReference>
<protein>
    <recommendedName>
        <fullName evidence="1">Phytocyanin domain-containing protein</fullName>
    </recommendedName>
</protein>
<dbReference type="InterPro" id="IPR003245">
    <property type="entry name" value="Phytocyanin_dom"/>
</dbReference>
<proteinExistence type="predicted"/>